<sequence length="1227" mass="132537">MPSVNSLTRNVGLRVGPIVLETLVKHYLEKIKRDFVHIQSKEKDKDGMVQLRQDELMYDEIFVVVKAFLEAASFHSVEELQAFSNTRTPSPPWVHVIRVRVPMVSCDEAAKYLITALGGQDVAQKLVGGVKWWQVRSIDGVDAQWITAKKDWQEAKRRYREKQRDGKDQPSLDPNEGATYNEDMDTMRCILYAHGGGYYFGSVDQERYSIQRYARKINGRVFAINYRLAPQYPFPCAIQDLLAAYLYLIRPPPGVSHLPVKPSHIVVAGDSAGGGVTLALLQVLRDASLPLPAGGILISPWCDLTHSFPSIHTNTATDVIPPYGLSLHKPSTLWPPPDEELAGRVRTGLRKRVRAVFKGEGDPNASVVSLGLSGLDSGPNTSSGKGPSSGGALNAMPVDVGATTPLPLPNTSNPFDSNSAPESITFQAQNGETLSIQQQIQLYTTNALLGHPLVSPALGYLGGLPPLMVVVSDREVLRDEGIYMAHKAAHPEQFPIRDTTRALYPALYGIEERFKGKPTPVHLQVYDDTAHVLPVLFSFTTPAKYCFRAMAQFCKYVTGMPLFPTEINDADTQPNTQSNSQTPSQNPTGDSSSAGFFASLSSSIASSLAGNGAGERERSDGDPGTSRSPPAVSPRSPRSIGSISSRFSIRRKGRKSTTLSNSASNSDLKRSVSEHHGAKFPLPLPHQNYKEKGRSLSVPRLRKRVGSDGPQRDGEDGDTTEPEGDKHVAGEEMEGGSLERAFETIPKNKRRHDIPPVPLPLSPRSLFSTNMPSVSPLSIPLPPSPRSPSSSYEQPSAPLTDAGVNASFSMSLSADSNDSLEASAIVDSPYLTASPTASAIPLPSFEPPSSSISTSLSEVEGLSLSDGAISHSLLFSGPPSSSSVPRTLQGQAEVGVGPDRDGEREQEDLEGELRSGERYAGDPIVYSETADFPSLHTLMIRERVSTRGVIRPLEPPSSLPALSVPPALIGEISERAARRYIEGRTLFDGKFASTMKEIEKRRKKHLTKARKDTLKNMSALKGSVERQREKEKEKGKIISEGEDEEAEIDDNATNGKSRGLFDQGKDKLSRSDSSNPFSIENGLLASSGWSWSWALDSNEHPPPSSLVARRDTHEALMLARVADEAVLQDDQVRGLGGVMSGNGLWSLVLGFLTPGSGSTGLGMVTKGGREKEHVNGVVDGERPTNVPGTSSSHSPSRFGLGQKPSISRFRARLASIGKSGSAGSPTA</sequence>
<feature type="compositionally biased region" description="Polar residues" evidence="2">
    <location>
        <begin position="570"/>
        <end position="588"/>
    </location>
</feature>
<feature type="region of interest" description="Disordered" evidence="2">
    <location>
        <begin position="157"/>
        <end position="180"/>
    </location>
</feature>
<feature type="compositionally biased region" description="Basic and acidic residues" evidence="2">
    <location>
        <begin position="667"/>
        <end position="677"/>
    </location>
</feature>
<dbReference type="Gene3D" id="3.40.50.1820">
    <property type="entry name" value="alpha/beta hydrolase"/>
    <property type="match status" value="1"/>
</dbReference>
<gene>
    <name evidence="4" type="ORF">BT96DRAFT_965222</name>
</gene>
<dbReference type="SUPFAM" id="SSF53474">
    <property type="entry name" value="alpha/beta-Hydrolases"/>
    <property type="match status" value="1"/>
</dbReference>
<feature type="region of interest" description="Disordered" evidence="2">
    <location>
        <begin position="875"/>
        <end position="918"/>
    </location>
</feature>
<evidence type="ECO:0000313" key="4">
    <source>
        <dbReference type="EMBL" id="KAE9400649.1"/>
    </source>
</evidence>
<dbReference type="InterPro" id="IPR013094">
    <property type="entry name" value="AB_hydrolase_3"/>
</dbReference>
<evidence type="ECO:0000256" key="1">
    <source>
        <dbReference type="ARBA" id="ARBA00022801"/>
    </source>
</evidence>
<dbReference type="Pfam" id="PF07859">
    <property type="entry name" value="Abhydrolase_3"/>
    <property type="match status" value="2"/>
</dbReference>
<feature type="compositionally biased region" description="Low complexity" evidence="2">
    <location>
        <begin position="787"/>
        <end position="798"/>
    </location>
</feature>
<feature type="domain" description="Alpha/beta hydrolase fold-3" evidence="3">
    <location>
        <begin position="435"/>
        <end position="489"/>
    </location>
</feature>
<evidence type="ECO:0000313" key="5">
    <source>
        <dbReference type="Proteomes" id="UP000799118"/>
    </source>
</evidence>
<feature type="compositionally biased region" description="Basic and acidic residues" evidence="2">
    <location>
        <begin position="1023"/>
        <end position="1039"/>
    </location>
</feature>
<organism evidence="4 5">
    <name type="scientific">Gymnopus androsaceus JB14</name>
    <dbReference type="NCBI Taxonomy" id="1447944"/>
    <lineage>
        <taxon>Eukaryota</taxon>
        <taxon>Fungi</taxon>
        <taxon>Dikarya</taxon>
        <taxon>Basidiomycota</taxon>
        <taxon>Agaricomycotina</taxon>
        <taxon>Agaricomycetes</taxon>
        <taxon>Agaricomycetidae</taxon>
        <taxon>Agaricales</taxon>
        <taxon>Marasmiineae</taxon>
        <taxon>Omphalotaceae</taxon>
        <taxon>Gymnopus</taxon>
    </lineage>
</organism>
<feature type="region of interest" description="Disordered" evidence="2">
    <location>
        <begin position="371"/>
        <end position="394"/>
    </location>
</feature>
<feature type="region of interest" description="Disordered" evidence="2">
    <location>
        <begin position="1173"/>
        <end position="1204"/>
    </location>
</feature>
<feature type="compositionally biased region" description="Acidic residues" evidence="2">
    <location>
        <begin position="1040"/>
        <end position="1050"/>
    </location>
</feature>
<accession>A0A6A4HQ99</accession>
<feature type="compositionally biased region" description="Polar residues" evidence="2">
    <location>
        <begin position="657"/>
        <end position="666"/>
    </location>
</feature>
<feature type="compositionally biased region" description="Basic and acidic residues" evidence="2">
    <location>
        <begin position="1173"/>
        <end position="1182"/>
    </location>
</feature>
<feature type="domain" description="Alpha/beta hydrolase fold-3" evidence="3">
    <location>
        <begin position="190"/>
        <end position="314"/>
    </location>
</feature>
<keyword evidence="5" id="KW-1185">Reference proteome</keyword>
<protein>
    <submittedName>
        <fullName evidence="4">Alpha/beta-hydrolase</fullName>
    </submittedName>
</protein>
<feature type="compositionally biased region" description="Low complexity" evidence="2">
    <location>
        <begin position="762"/>
        <end position="778"/>
    </location>
</feature>
<dbReference type="AlphaFoldDB" id="A0A6A4HQ99"/>
<keyword evidence="1" id="KW-0378">Hydrolase</keyword>
<dbReference type="GO" id="GO:0016787">
    <property type="term" value="F:hydrolase activity"/>
    <property type="evidence" value="ECO:0007669"/>
    <property type="project" value="UniProtKB-KW"/>
</dbReference>
<feature type="compositionally biased region" description="Polar residues" evidence="2">
    <location>
        <begin position="1186"/>
        <end position="1195"/>
    </location>
</feature>
<feature type="region of interest" description="Disordered" evidence="2">
    <location>
        <begin position="567"/>
        <end position="595"/>
    </location>
</feature>
<dbReference type="PANTHER" id="PTHR48081:SF5">
    <property type="entry name" value="ALPHA_BETA HYDROLASE FOLD-3 DOMAIN-CONTAINING PROTEIN"/>
    <property type="match status" value="1"/>
</dbReference>
<feature type="region of interest" description="Disordered" evidence="2">
    <location>
        <begin position="1003"/>
        <end position="1074"/>
    </location>
</feature>
<dbReference type="PANTHER" id="PTHR48081">
    <property type="entry name" value="AB HYDROLASE SUPERFAMILY PROTEIN C4A8.06C"/>
    <property type="match status" value="1"/>
</dbReference>
<dbReference type="InterPro" id="IPR029058">
    <property type="entry name" value="AB_hydrolase_fold"/>
</dbReference>
<evidence type="ECO:0000256" key="2">
    <source>
        <dbReference type="SAM" id="MobiDB-lite"/>
    </source>
</evidence>
<feature type="compositionally biased region" description="Low complexity" evidence="2">
    <location>
        <begin position="626"/>
        <end position="647"/>
    </location>
</feature>
<dbReference type="InterPro" id="IPR050300">
    <property type="entry name" value="GDXG_lipolytic_enzyme"/>
</dbReference>
<dbReference type="Proteomes" id="UP000799118">
    <property type="component" value="Unassembled WGS sequence"/>
</dbReference>
<proteinExistence type="predicted"/>
<feature type="region of interest" description="Disordered" evidence="2">
    <location>
        <begin position="607"/>
        <end position="802"/>
    </location>
</feature>
<dbReference type="OrthoDB" id="1662883at2759"/>
<evidence type="ECO:0000259" key="3">
    <source>
        <dbReference type="Pfam" id="PF07859"/>
    </source>
</evidence>
<name>A0A6A4HQ99_9AGAR</name>
<dbReference type="EMBL" id="ML769454">
    <property type="protein sequence ID" value="KAE9400649.1"/>
    <property type="molecule type" value="Genomic_DNA"/>
</dbReference>
<feature type="compositionally biased region" description="Basic and acidic residues" evidence="2">
    <location>
        <begin position="157"/>
        <end position="170"/>
    </location>
</feature>
<reference evidence="4" key="1">
    <citation type="journal article" date="2019" name="Environ. Microbiol.">
        <title>Fungal ecological strategies reflected in gene transcription - a case study of two litter decomposers.</title>
        <authorList>
            <person name="Barbi F."/>
            <person name="Kohler A."/>
            <person name="Barry K."/>
            <person name="Baskaran P."/>
            <person name="Daum C."/>
            <person name="Fauchery L."/>
            <person name="Ihrmark K."/>
            <person name="Kuo A."/>
            <person name="LaButti K."/>
            <person name="Lipzen A."/>
            <person name="Morin E."/>
            <person name="Grigoriev I.V."/>
            <person name="Henrissat B."/>
            <person name="Lindahl B."/>
            <person name="Martin F."/>
        </authorList>
    </citation>
    <scope>NUCLEOTIDE SEQUENCE</scope>
    <source>
        <strain evidence="4">JB14</strain>
    </source>
</reference>